<proteinExistence type="predicted"/>
<organism evidence="1 2">
    <name type="scientific">Saccharothrix violaceirubra</name>
    <dbReference type="NCBI Taxonomy" id="413306"/>
    <lineage>
        <taxon>Bacteria</taxon>
        <taxon>Bacillati</taxon>
        <taxon>Actinomycetota</taxon>
        <taxon>Actinomycetes</taxon>
        <taxon>Pseudonocardiales</taxon>
        <taxon>Pseudonocardiaceae</taxon>
        <taxon>Saccharothrix</taxon>
    </lineage>
</organism>
<dbReference type="RefSeq" id="WP_246446776.1">
    <property type="nucleotide sequence ID" value="NZ_BAABAI010000004.1"/>
</dbReference>
<dbReference type="Gene3D" id="1.25.40.10">
    <property type="entry name" value="Tetratricopeptide repeat domain"/>
    <property type="match status" value="1"/>
</dbReference>
<accession>A0A7W7T0W9</accession>
<evidence type="ECO:0008006" key="3">
    <source>
        <dbReference type="Google" id="ProtNLM"/>
    </source>
</evidence>
<dbReference type="SUPFAM" id="SSF48452">
    <property type="entry name" value="TPR-like"/>
    <property type="match status" value="1"/>
</dbReference>
<reference evidence="1 2" key="1">
    <citation type="submission" date="2020-08" db="EMBL/GenBank/DDBJ databases">
        <title>Sequencing the genomes of 1000 actinobacteria strains.</title>
        <authorList>
            <person name="Klenk H.-P."/>
        </authorList>
    </citation>
    <scope>NUCLEOTIDE SEQUENCE [LARGE SCALE GENOMIC DNA]</scope>
    <source>
        <strain evidence="1 2">DSM 45084</strain>
    </source>
</reference>
<protein>
    <recommendedName>
        <fullName evidence="3">Transcriptional regulator</fullName>
    </recommendedName>
</protein>
<gene>
    <name evidence="1" type="ORF">F4559_000584</name>
</gene>
<comment type="caution">
    <text evidence="1">The sequence shown here is derived from an EMBL/GenBank/DDBJ whole genome shotgun (WGS) entry which is preliminary data.</text>
</comment>
<sequence>MGQLVWDASQRRDHRSAHQYFDQAHAAARRVHDSTAAGLSLLRKSYVALYGQKNPKAGLALTTQAAETTARTSHVINALSTLHAAEAHAMMGEQAECEHALDQAGQRFELVSDDDVALDLFSPTQHGRLAGSCYLFLGEAGKAETILDTTAGRLRDRSKSEAIVLGNLTLARLRQGKVDEAAATLHRAMDVIERTWGGGGLTIMFDACREMRPWRTRTEVQDVHDRMLSLMATR</sequence>
<name>A0A7W7T0W9_9PSEU</name>
<keyword evidence="2" id="KW-1185">Reference proteome</keyword>
<dbReference type="EMBL" id="JACHJS010000001">
    <property type="protein sequence ID" value="MBB4963225.1"/>
    <property type="molecule type" value="Genomic_DNA"/>
</dbReference>
<evidence type="ECO:0000313" key="1">
    <source>
        <dbReference type="EMBL" id="MBB4963225.1"/>
    </source>
</evidence>
<dbReference type="AlphaFoldDB" id="A0A7W7T0W9"/>
<dbReference type="Proteomes" id="UP000542674">
    <property type="component" value="Unassembled WGS sequence"/>
</dbReference>
<dbReference type="InterPro" id="IPR011990">
    <property type="entry name" value="TPR-like_helical_dom_sf"/>
</dbReference>
<evidence type="ECO:0000313" key="2">
    <source>
        <dbReference type="Proteomes" id="UP000542674"/>
    </source>
</evidence>